<dbReference type="Gene3D" id="1.10.8.20">
    <property type="entry name" value="N-terminal domain of phosphatidylinositol transfer protein sec14p"/>
    <property type="match status" value="1"/>
</dbReference>
<name>A0A0A1SQT2_9HYPO</name>
<dbReference type="Pfam" id="PF03765">
    <property type="entry name" value="CRAL_TRIO_N"/>
    <property type="match status" value="1"/>
</dbReference>
<dbReference type="InterPro" id="IPR036273">
    <property type="entry name" value="CRAL/TRIO_N_dom_sf"/>
</dbReference>
<dbReference type="SUPFAM" id="SSF52087">
    <property type="entry name" value="CRAL/TRIO domain"/>
    <property type="match status" value="1"/>
</dbReference>
<dbReference type="InterPro" id="IPR036865">
    <property type="entry name" value="CRAL-TRIO_dom_sf"/>
</dbReference>
<dbReference type="InterPro" id="IPR051026">
    <property type="entry name" value="PI/PC_transfer"/>
</dbReference>
<dbReference type="InterPro" id="IPR001251">
    <property type="entry name" value="CRAL-TRIO_dom"/>
</dbReference>
<keyword evidence="3" id="KW-1185">Reference proteome</keyword>
<feature type="domain" description="CRAL-TRIO" evidence="1">
    <location>
        <begin position="68"/>
        <end position="273"/>
    </location>
</feature>
<gene>
    <name evidence="2" type="ORF">VHEMI02826</name>
</gene>
<reference evidence="2 3" key="1">
    <citation type="journal article" date="2015" name="Genome Announc.">
        <title>Draft Genome Sequence and Gene Annotation of the Entomopathogenic Fungus Verticillium hemipterigenum.</title>
        <authorList>
            <person name="Horn F."/>
            <person name="Habel A."/>
            <person name="Scharf D.H."/>
            <person name="Dworschak J."/>
            <person name="Brakhage A.A."/>
            <person name="Guthke R."/>
            <person name="Hertweck C."/>
            <person name="Linde J."/>
        </authorList>
    </citation>
    <scope>NUCLEOTIDE SEQUENCE [LARGE SCALE GENOMIC DNA]</scope>
</reference>
<dbReference type="Pfam" id="PF00650">
    <property type="entry name" value="CRAL_TRIO"/>
    <property type="match status" value="1"/>
</dbReference>
<dbReference type="HOGENOM" id="CLU_014001_4_0_1"/>
<evidence type="ECO:0000313" key="3">
    <source>
        <dbReference type="Proteomes" id="UP000039046"/>
    </source>
</evidence>
<organism evidence="2 3">
    <name type="scientific">[Torrubiella] hemipterigena</name>
    <dbReference type="NCBI Taxonomy" id="1531966"/>
    <lineage>
        <taxon>Eukaryota</taxon>
        <taxon>Fungi</taxon>
        <taxon>Dikarya</taxon>
        <taxon>Ascomycota</taxon>
        <taxon>Pezizomycotina</taxon>
        <taxon>Sordariomycetes</taxon>
        <taxon>Hypocreomycetidae</taxon>
        <taxon>Hypocreales</taxon>
        <taxon>Clavicipitaceae</taxon>
        <taxon>Clavicipitaceae incertae sedis</taxon>
        <taxon>'Torrubiella' clade</taxon>
    </lineage>
</organism>
<sequence length="339" mass="38274">MDHKQVFEEFKSRCEAAGYLEPIHGEPGDDLASGINDDGTLLRFLRAREYNVENAFVQFSKTQKWRDANQLIKLYETIDVNSFEDTRKMYTHWTGRRDRKGTPICLFEIGHLTPSVMQAYSKSCLANSVRTTQTESEAMLRLFCTYESLVRFIMPLCSAIPNRVKPDLPVTSTTCIVDISGVGIMQFWRLNSHLQAASALATANYPETLGKTFVIGAPSFFSTIWGWLNGWFDKNTVSKICIVPPGQELTLLSEIIDPNNIPTKYGGTHDFSFGMFPDLDDEIKGNMTWLDDDLAKDKRLPVGSMRWIEKDGQRRVLAVGTENGVARHKEVIALTKANN</sequence>
<protein>
    <recommendedName>
        <fullName evidence="1">CRAL-TRIO domain-containing protein</fullName>
    </recommendedName>
</protein>
<dbReference type="PANTHER" id="PTHR45657">
    <property type="entry name" value="CRAL-TRIO DOMAIN-CONTAINING PROTEIN YKL091C-RELATED"/>
    <property type="match status" value="1"/>
</dbReference>
<accession>A0A0A1SQT2</accession>
<dbReference type="PROSITE" id="PS50191">
    <property type="entry name" value="CRAL_TRIO"/>
    <property type="match status" value="1"/>
</dbReference>
<dbReference type="AlphaFoldDB" id="A0A0A1SQT2"/>
<dbReference type="STRING" id="1531966.A0A0A1SQT2"/>
<dbReference type="InterPro" id="IPR011074">
    <property type="entry name" value="CRAL/TRIO_N_dom"/>
</dbReference>
<dbReference type="SMART" id="SM01100">
    <property type="entry name" value="CRAL_TRIO_N"/>
    <property type="match status" value="1"/>
</dbReference>
<evidence type="ECO:0000259" key="1">
    <source>
        <dbReference type="PROSITE" id="PS50191"/>
    </source>
</evidence>
<dbReference type="OrthoDB" id="30289at2759"/>
<dbReference type="EMBL" id="CDHN01000001">
    <property type="protein sequence ID" value="CEJ82778.1"/>
    <property type="molecule type" value="Genomic_DNA"/>
</dbReference>
<dbReference type="CDD" id="cd00170">
    <property type="entry name" value="SEC14"/>
    <property type="match status" value="1"/>
</dbReference>
<dbReference type="Proteomes" id="UP000039046">
    <property type="component" value="Unassembled WGS sequence"/>
</dbReference>
<dbReference type="PANTHER" id="PTHR45657:SF3">
    <property type="entry name" value="TRANSPORTER, PUTATIVE (AFU_ORTHOLOGUE AFUA_5G09260)-RELATED"/>
    <property type="match status" value="1"/>
</dbReference>
<proteinExistence type="predicted"/>
<dbReference type="Gene3D" id="3.40.525.10">
    <property type="entry name" value="CRAL-TRIO lipid binding domain"/>
    <property type="match status" value="1"/>
</dbReference>
<dbReference type="SUPFAM" id="SSF46938">
    <property type="entry name" value="CRAL/TRIO N-terminal domain"/>
    <property type="match status" value="1"/>
</dbReference>
<dbReference type="SMART" id="SM00516">
    <property type="entry name" value="SEC14"/>
    <property type="match status" value="1"/>
</dbReference>
<evidence type="ECO:0000313" key="2">
    <source>
        <dbReference type="EMBL" id="CEJ82778.1"/>
    </source>
</evidence>